<keyword evidence="3" id="KW-0520">NAD</keyword>
<dbReference type="AlphaFoldDB" id="A0AAD9CT80"/>
<protein>
    <recommendedName>
        <fullName evidence="4">NAD-dependent epimerase/dehydratase domain-containing protein</fullName>
    </recommendedName>
</protein>
<dbReference type="Proteomes" id="UP001182556">
    <property type="component" value="Unassembled WGS sequence"/>
</dbReference>
<evidence type="ECO:0000256" key="1">
    <source>
        <dbReference type="ARBA" id="ARBA00007637"/>
    </source>
</evidence>
<organism evidence="5 6">
    <name type="scientific">Papiliotrema laurentii</name>
    <name type="common">Cryptococcus laurentii</name>
    <dbReference type="NCBI Taxonomy" id="5418"/>
    <lineage>
        <taxon>Eukaryota</taxon>
        <taxon>Fungi</taxon>
        <taxon>Dikarya</taxon>
        <taxon>Basidiomycota</taxon>
        <taxon>Agaricomycotina</taxon>
        <taxon>Tremellomycetes</taxon>
        <taxon>Tremellales</taxon>
        <taxon>Rhynchogastremaceae</taxon>
        <taxon>Papiliotrema</taxon>
    </lineage>
</organism>
<dbReference type="PANTHER" id="PTHR43103">
    <property type="entry name" value="NUCLEOSIDE-DIPHOSPHATE-SUGAR EPIMERASE"/>
    <property type="match status" value="1"/>
</dbReference>
<dbReference type="InterPro" id="IPR001509">
    <property type="entry name" value="Epimerase_deHydtase"/>
</dbReference>
<comment type="similarity">
    <text evidence="1">Belongs to the NAD(P)-dependent epimerase/dehydratase family.</text>
</comment>
<evidence type="ECO:0000313" key="6">
    <source>
        <dbReference type="Proteomes" id="UP001182556"/>
    </source>
</evidence>
<feature type="domain" description="NAD-dependent epimerase/dehydratase" evidence="4">
    <location>
        <begin position="3"/>
        <end position="181"/>
    </location>
</feature>
<keyword evidence="2" id="KW-0560">Oxidoreductase</keyword>
<dbReference type="Gene3D" id="3.40.50.720">
    <property type="entry name" value="NAD(P)-binding Rossmann-like Domain"/>
    <property type="match status" value="1"/>
</dbReference>
<sequence>MHVLVTGASGLIGSHIMIALLEQGHTVTATDINPLPQVVLEKVDPFADKITFAAGDLTDCGFVDTLYASSGYDGVAHIGGIRSPVGMDPRAVHNINVAATYDVLQTAAARGVRRIIQASSCNALGLSWTRPEHWQLDYVPVDENHPMRPEDPYSLSKLICEEQAASLCRLYPDTRIASIRMHFTRSSVSETTSSVKHTGLWSWSSVDAVVRACILGLTSEGWSGAEAFHIAAEEIFFPAPLSDGVKMSSLDLLQKYWPGRVKRVDETWWASNPRRGFFDTSKAQSLLGWRHDV</sequence>
<gene>
    <name evidence="5" type="ORF">DB88DRAFT_502141</name>
</gene>
<dbReference type="SUPFAM" id="SSF51735">
    <property type="entry name" value="NAD(P)-binding Rossmann-fold domains"/>
    <property type="match status" value="1"/>
</dbReference>
<evidence type="ECO:0000313" key="5">
    <source>
        <dbReference type="EMBL" id="KAK1921082.1"/>
    </source>
</evidence>
<dbReference type="Pfam" id="PF01370">
    <property type="entry name" value="Epimerase"/>
    <property type="match status" value="1"/>
</dbReference>
<name>A0AAD9CT80_PAPLA</name>
<accession>A0AAD9CT80</accession>
<evidence type="ECO:0000256" key="2">
    <source>
        <dbReference type="ARBA" id="ARBA00023002"/>
    </source>
</evidence>
<dbReference type="PANTHER" id="PTHR43103:SF5">
    <property type="entry name" value="4-EPIMERASE, PUTATIVE (AFU_ORTHOLOGUE AFUA_7G00360)-RELATED"/>
    <property type="match status" value="1"/>
</dbReference>
<comment type="caution">
    <text evidence="5">The sequence shown here is derived from an EMBL/GenBank/DDBJ whole genome shotgun (WGS) entry which is preliminary data.</text>
</comment>
<keyword evidence="6" id="KW-1185">Reference proteome</keyword>
<proteinExistence type="inferred from homology"/>
<dbReference type="EMBL" id="JAODAN010000012">
    <property type="protein sequence ID" value="KAK1921082.1"/>
    <property type="molecule type" value="Genomic_DNA"/>
</dbReference>
<evidence type="ECO:0000256" key="3">
    <source>
        <dbReference type="ARBA" id="ARBA00023027"/>
    </source>
</evidence>
<dbReference type="GO" id="GO:0016491">
    <property type="term" value="F:oxidoreductase activity"/>
    <property type="evidence" value="ECO:0007669"/>
    <property type="project" value="UniProtKB-KW"/>
</dbReference>
<reference evidence="5" key="1">
    <citation type="submission" date="2023-02" db="EMBL/GenBank/DDBJ databases">
        <title>Identification and recombinant expression of a fungal hydrolase from Papiliotrema laurentii that hydrolyzes apple cutin and clears colloidal polyester polyurethane.</title>
        <authorList>
            <consortium name="DOE Joint Genome Institute"/>
            <person name="Roman V.A."/>
            <person name="Bojanowski C."/>
            <person name="Crable B.R."/>
            <person name="Wagner D.N."/>
            <person name="Hung C.S."/>
            <person name="Nadeau L.J."/>
            <person name="Schratz L."/>
            <person name="Haridas S."/>
            <person name="Pangilinan J."/>
            <person name="Lipzen A."/>
            <person name="Na H."/>
            <person name="Yan M."/>
            <person name="Ng V."/>
            <person name="Grigoriev I.V."/>
            <person name="Spatafora J.W."/>
            <person name="Barlow D."/>
            <person name="Biffinger J."/>
            <person name="Kelley-Loughnane N."/>
            <person name="Varaljay V.A."/>
            <person name="Crookes-Goodson W.J."/>
        </authorList>
    </citation>
    <scope>NUCLEOTIDE SEQUENCE</scope>
    <source>
        <strain evidence="5">5307AH</strain>
    </source>
</reference>
<dbReference type="InterPro" id="IPR036291">
    <property type="entry name" value="NAD(P)-bd_dom_sf"/>
</dbReference>
<evidence type="ECO:0000259" key="4">
    <source>
        <dbReference type="Pfam" id="PF01370"/>
    </source>
</evidence>